<proteinExistence type="predicted"/>
<comment type="caution">
    <text evidence="1">The sequence shown here is derived from an EMBL/GenBank/DDBJ whole genome shotgun (WGS) entry which is preliminary data.</text>
</comment>
<dbReference type="AlphaFoldDB" id="A0A9W4IJ72"/>
<evidence type="ECO:0000313" key="2">
    <source>
        <dbReference type="Proteomes" id="UP001152592"/>
    </source>
</evidence>
<dbReference type="OrthoDB" id="2801544at2759"/>
<name>A0A9W4IJ72_9EURO</name>
<protein>
    <submittedName>
        <fullName evidence="1">Uncharacterized protein</fullName>
    </submittedName>
</protein>
<evidence type="ECO:0000313" key="1">
    <source>
        <dbReference type="EMBL" id="CAG8286914.1"/>
    </source>
</evidence>
<gene>
    <name evidence="1" type="ORF">PSALAMII_LOCUS1520</name>
</gene>
<accession>A0A9W4IJ72</accession>
<dbReference type="Proteomes" id="UP001152592">
    <property type="component" value="Unassembled WGS sequence"/>
</dbReference>
<organism evidence="1 2">
    <name type="scientific">Penicillium salamii</name>
    <dbReference type="NCBI Taxonomy" id="1612424"/>
    <lineage>
        <taxon>Eukaryota</taxon>
        <taxon>Fungi</taxon>
        <taxon>Dikarya</taxon>
        <taxon>Ascomycota</taxon>
        <taxon>Pezizomycotina</taxon>
        <taxon>Eurotiomycetes</taxon>
        <taxon>Eurotiomycetidae</taxon>
        <taxon>Eurotiales</taxon>
        <taxon>Aspergillaceae</taxon>
        <taxon>Penicillium</taxon>
    </lineage>
</organism>
<reference evidence="1" key="1">
    <citation type="submission" date="2021-07" db="EMBL/GenBank/DDBJ databases">
        <authorList>
            <person name="Branca A.L. A."/>
        </authorList>
    </citation>
    <scope>NUCLEOTIDE SEQUENCE</scope>
</reference>
<sequence length="296" mass="33985">MTQLTHLNMPFAPHTCYYPRPIHFAKNSRVIMYGLPTTTPMFQFHGEEQSSRVLDQELNRYELTGKDPYVIITSVEERSFLEYFTKSSNDILRKSCVSYYDQHSIVLVEMESEVHATGCGSFKTIIDTWVHKSKSLVCPTGSAMFRGVTRGKKAECSWKPAELPSGRNPKWPSMAVEVRYSEPVSHLMNDVCFWLDESNGDVNIVLTVSISGRHKISIEKWSLHHRRSQEKPIPFPTAKIEIAKGPERASRPKITGNITILFEDMFLRPKMPTENDLTFSRPDLERMALQIWAVQD</sequence>
<dbReference type="EMBL" id="CAJVPD010000066">
    <property type="protein sequence ID" value="CAG8286914.1"/>
    <property type="molecule type" value="Genomic_DNA"/>
</dbReference>